<name>A0A5B7HZA7_PORTR</name>
<evidence type="ECO:0000313" key="2">
    <source>
        <dbReference type="EMBL" id="MPC75029.1"/>
    </source>
</evidence>
<proteinExistence type="predicted"/>
<sequence>MLSRKDVIIITLCVYMSCSPYKRKSEVIWSEHTYSVATEGGLGPFCQPETSQKKTENKCPCLGLVVPPATKPAASPVGPAQKTMLVAGTVEVEVGVAALKDMEIVEEPHPAPSGKEKHQENAAADQIPCRDVPAPATSDCKQRRRLFFPVGHGKTASEFFSWFAALLKQQPDLQPLYKEGPGTPEDCQPPSQTKDI</sequence>
<keyword evidence="3" id="KW-1185">Reference proteome</keyword>
<dbReference type="EMBL" id="VSRR010040215">
    <property type="protein sequence ID" value="MPC75029.1"/>
    <property type="molecule type" value="Genomic_DNA"/>
</dbReference>
<accession>A0A5B7HZA7</accession>
<dbReference type="Proteomes" id="UP000324222">
    <property type="component" value="Unassembled WGS sequence"/>
</dbReference>
<organism evidence="2 3">
    <name type="scientific">Portunus trituberculatus</name>
    <name type="common">Swimming crab</name>
    <name type="synonym">Neptunus trituberculatus</name>
    <dbReference type="NCBI Taxonomy" id="210409"/>
    <lineage>
        <taxon>Eukaryota</taxon>
        <taxon>Metazoa</taxon>
        <taxon>Ecdysozoa</taxon>
        <taxon>Arthropoda</taxon>
        <taxon>Crustacea</taxon>
        <taxon>Multicrustacea</taxon>
        <taxon>Malacostraca</taxon>
        <taxon>Eumalacostraca</taxon>
        <taxon>Eucarida</taxon>
        <taxon>Decapoda</taxon>
        <taxon>Pleocyemata</taxon>
        <taxon>Brachyura</taxon>
        <taxon>Eubrachyura</taxon>
        <taxon>Portunoidea</taxon>
        <taxon>Portunidae</taxon>
        <taxon>Portuninae</taxon>
        <taxon>Portunus</taxon>
    </lineage>
</organism>
<dbReference type="AlphaFoldDB" id="A0A5B7HZA7"/>
<gene>
    <name evidence="2" type="ORF">E2C01_069412</name>
</gene>
<feature type="region of interest" description="Disordered" evidence="1">
    <location>
        <begin position="174"/>
        <end position="196"/>
    </location>
</feature>
<evidence type="ECO:0000313" key="3">
    <source>
        <dbReference type="Proteomes" id="UP000324222"/>
    </source>
</evidence>
<reference evidence="2 3" key="1">
    <citation type="submission" date="2019-05" db="EMBL/GenBank/DDBJ databases">
        <title>Another draft genome of Portunus trituberculatus and its Hox gene families provides insights of decapod evolution.</title>
        <authorList>
            <person name="Jeong J.-H."/>
            <person name="Song I."/>
            <person name="Kim S."/>
            <person name="Choi T."/>
            <person name="Kim D."/>
            <person name="Ryu S."/>
            <person name="Kim W."/>
        </authorList>
    </citation>
    <scope>NUCLEOTIDE SEQUENCE [LARGE SCALE GENOMIC DNA]</scope>
    <source>
        <tissue evidence="2">Muscle</tissue>
    </source>
</reference>
<evidence type="ECO:0000256" key="1">
    <source>
        <dbReference type="SAM" id="MobiDB-lite"/>
    </source>
</evidence>
<protein>
    <submittedName>
        <fullName evidence="2">Uncharacterized protein</fullName>
    </submittedName>
</protein>
<comment type="caution">
    <text evidence="2">The sequence shown here is derived from an EMBL/GenBank/DDBJ whole genome shotgun (WGS) entry which is preliminary data.</text>
</comment>